<dbReference type="GO" id="GO:0035091">
    <property type="term" value="F:phosphatidylinositol binding"/>
    <property type="evidence" value="ECO:0007669"/>
    <property type="project" value="InterPro"/>
</dbReference>
<dbReference type="EMBL" id="JABANN010000038">
    <property type="protein sequence ID" value="KAF4673996.1"/>
    <property type="molecule type" value="Genomic_DNA"/>
</dbReference>
<evidence type="ECO:0000313" key="5">
    <source>
        <dbReference type="Proteomes" id="UP000570595"/>
    </source>
</evidence>
<feature type="region of interest" description="Disordered" evidence="1">
    <location>
        <begin position="801"/>
        <end position="853"/>
    </location>
</feature>
<gene>
    <name evidence="4" type="ORF">FOL46_006032</name>
    <name evidence="3" type="ORF">FOZ61_000924</name>
</gene>
<feature type="compositionally biased region" description="Polar residues" evidence="1">
    <location>
        <begin position="815"/>
        <end position="830"/>
    </location>
</feature>
<evidence type="ECO:0000313" key="3">
    <source>
        <dbReference type="EMBL" id="KAF4670263.1"/>
    </source>
</evidence>
<feature type="compositionally biased region" description="Basic and acidic residues" evidence="1">
    <location>
        <begin position="67"/>
        <end position="113"/>
    </location>
</feature>
<dbReference type="Proteomes" id="UP000572268">
    <property type="component" value="Unassembled WGS sequence"/>
</dbReference>
<name>A0A7J6MRH4_PEROL</name>
<dbReference type="Gene3D" id="3.30.1520.10">
    <property type="entry name" value="Phox-like domain"/>
    <property type="match status" value="1"/>
</dbReference>
<feature type="compositionally biased region" description="Gly residues" evidence="1">
    <location>
        <begin position="120"/>
        <end position="132"/>
    </location>
</feature>
<accession>A0A7J6MRH4</accession>
<reference evidence="5 6" key="1">
    <citation type="submission" date="2020-04" db="EMBL/GenBank/DDBJ databases">
        <title>Perkinsus olseni comparative genomics.</title>
        <authorList>
            <person name="Bogema D.R."/>
        </authorList>
    </citation>
    <scope>NUCLEOTIDE SEQUENCE [LARGE SCALE GENOMIC DNA]</scope>
    <source>
        <strain evidence="3">ATCC PRA-179</strain>
        <strain evidence="4">ATCC PRA-31</strain>
    </source>
</reference>
<feature type="region of interest" description="Disordered" evidence="1">
    <location>
        <begin position="1188"/>
        <end position="1229"/>
    </location>
</feature>
<dbReference type="InterPro" id="IPR001683">
    <property type="entry name" value="PX_dom"/>
</dbReference>
<dbReference type="SUPFAM" id="SSF64268">
    <property type="entry name" value="PX domain"/>
    <property type="match status" value="1"/>
</dbReference>
<feature type="region of interest" description="Disordered" evidence="1">
    <location>
        <begin position="67"/>
        <end position="203"/>
    </location>
</feature>
<dbReference type="OrthoDB" id="436217at2759"/>
<evidence type="ECO:0000259" key="2">
    <source>
        <dbReference type="Pfam" id="PF00787"/>
    </source>
</evidence>
<feature type="compositionally biased region" description="Acidic residues" evidence="1">
    <location>
        <begin position="801"/>
        <end position="812"/>
    </location>
</feature>
<proteinExistence type="predicted"/>
<dbReference type="AlphaFoldDB" id="A0A7J6MRH4"/>
<feature type="compositionally biased region" description="Basic and acidic residues" evidence="1">
    <location>
        <begin position="309"/>
        <end position="325"/>
    </location>
</feature>
<dbReference type="Pfam" id="PF00787">
    <property type="entry name" value="PX"/>
    <property type="match status" value="1"/>
</dbReference>
<dbReference type="Proteomes" id="UP000570595">
    <property type="component" value="Unassembled WGS sequence"/>
</dbReference>
<organism evidence="4 6">
    <name type="scientific">Perkinsus olseni</name>
    <name type="common">Perkinsus atlanticus</name>
    <dbReference type="NCBI Taxonomy" id="32597"/>
    <lineage>
        <taxon>Eukaryota</taxon>
        <taxon>Sar</taxon>
        <taxon>Alveolata</taxon>
        <taxon>Perkinsozoa</taxon>
        <taxon>Perkinsea</taxon>
        <taxon>Perkinsida</taxon>
        <taxon>Perkinsidae</taxon>
        <taxon>Perkinsus</taxon>
    </lineage>
</organism>
<feature type="compositionally biased region" description="Basic and acidic residues" evidence="1">
    <location>
        <begin position="161"/>
        <end position="190"/>
    </location>
</feature>
<feature type="region of interest" description="Disordered" evidence="1">
    <location>
        <begin position="488"/>
        <end position="522"/>
    </location>
</feature>
<comment type="caution">
    <text evidence="4">The sequence shown here is derived from an EMBL/GenBank/DDBJ whole genome shotgun (WGS) entry which is preliminary data.</text>
</comment>
<feature type="compositionally biased region" description="Polar residues" evidence="1">
    <location>
        <begin position="748"/>
        <end position="761"/>
    </location>
</feature>
<dbReference type="InterPro" id="IPR036871">
    <property type="entry name" value="PX_dom_sf"/>
</dbReference>
<feature type="region of interest" description="Disordered" evidence="1">
    <location>
        <begin position="309"/>
        <end position="346"/>
    </location>
</feature>
<protein>
    <recommendedName>
        <fullName evidence="2">PX domain-containing protein</fullName>
    </recommendedName>
</protein>
<evidence type="ECO:0000256" key="1">
    <source>
        <dbReference type="SAM" id="MobiDB-lite"/>
    </source>
</evidence>
<evidence type="ECO:0000313" key="6">
    <source>
        <dbReference type="Proteomes" id="UP000572268"/>
    </source>
</evidence>
<sequence length="1229" mass="134563">MIAEGGVPAGMTAIGPLAPVAEVKTRRPVHAGIAPKTGVAERGGEAGRLVVIGATPVDATKSVLEMIEKRDVEERVSEENREHHRDRREASDRRRDEHEESPRQPPPRIERRGPFTPFSGGKGSGKGYWGKGRFGDSPFGKGKGKGFGGKGWSSGSRGFVWKHDKFEEEMKAADEAPADEKEPENKESPKETSPAPTPGSKPIKFDLYAEKLDENVVQAVLDNVRERIDKRREVMKQKREERDAEIKRMIEAGEDPFAKRPREGYKGLYASTVEYGSSSNALSVGELPEEICNRVHRIVGRTKPDFRAELPLEAEERPRKHDKDSTGVSPSEEVVGRPSLAQDEKREVQSVPERTVFIRCVATLRILCSTTAHQSSRDPGLDKEVVDLLLLSAPETVKDAVDLPELPPKTLLVPRLDPEFVAKRREGLQAYLDNLLPSLQEMTPSMQNVVCEFLEVPIGVRPDLCSPSTAVSRQLPSSELSARSFGEQLRGPDSIDNSLHRVSPLPTPSGPRTEQQKKMTPDETARAKLEAFVEKLNEAQEEANSPSDDIEDEDVKNDKVQIIRDFEYWFIQSKPHFREPSVQLLFVGFDPTGRTYVYGENPHPQYGNSAHPVGLLPEVGNFSENPPVSACAALGFLRKLLSFEYNSEAGIYTHVLKSFPMSVIQAMHLEGHIHLNRGQSSRLYAFQITRTIIPPGDRLLDLLNGDEWAVSEFSTWLKILGGGPAVSGMVGGPPGVLVQRRTHAPRNMKSSIHGRQNSLGGRQSIRRGTQVGGTGRGGLDVRKIAQDALLKVSTCVSTITYDEDGEEEEEGATDGSVNYYDSSTLPPTTESDNDSDTSFDQHSWRRVTPPKEFGETLRQPCNVRVDYHRLATVPPEHMARARLLHLPFHPEYVGALIYDHKAFIDSVLELDTQGTLPKPVRDKVLEFSYTHYNPLLHNVMTLSLPSRKHDMQMGDSAASPRSMTMAASVGSPVAGAGRVSSVQDGPGTNYLTDLLDVVLNAPNSAPGFVKMQLLRAFKKLPAEDGGGYQIAYTSVDLSDELVSRGPGVPAGMWRGHVPLSSGPSPSVTLPVTPVSPNLDRGGAGGQTYLFSSTLDCRSANLSPCGMVIQPCGDDGNCCEVSAAAIFGMDSINLVSGDLLGEYIFFWPTLENLVYILQNVASLLPAYPYEFHHPFIEWIYTGLGPDNACPGEAGSPKRPRGQPASPGSPPDLGRFGGAGLDHPVELSMES</sequence>
<feature type="domain" description="PX" evidence="2">
    <location>
        <begin position="401"/>
        <end position="456"/>
    </location>
</feature>
<evidence type="ECO:0000313" key="4">
    <source>
        <dbReference type="EMBL" id="KAF4673996.1"/>
    </source>
</evidence>
<dbReference type="EMBL" id="JABAHT010000012">
    <property type="protein sequence ID" value="KAF4670263.1"/>
    <property type="molecule type" value="Genomic_DNA"/>
</dbReference>
<dbReference type="CDD" id="cd06093">
    <property type="entry name" value="PX_domain"/>
    <property type="match status" value="1"/>
</dbReference>
<feature type="region of interest" description="Disordered" evidence="1">
    <location>
        <begin position="746"/>
        <end position="778"/>
    </location>
</feature>